<evidence type="ECO:0000256" key="2">
    <source>
        <dbReference type="ARBA" id="ARBA00022638"/>
    </source>
</evidence>
<reference evidence="3 4" key="1">
    <citation type="submission" date="2023-11" db="EMBL/GenBank/DDBJ databases">
        <title>Dfirmibasis_genome.</title>
        <authorList>
            <person name="Edelbroek B."/>
            <person name="Kjellin J."/>
            <person name="Jerlstrom-Hultqvist J."/>
            <person name="Soderbom F."/>
        </authorList>
    </citation>
    <scope>NUCLEOTIDE SEQUENCE [LARGE SCALE GENOMIC DNA]</scope>
    <source>
        <strain evidence="3 4">TNS-C-14</strain>
    </source>
</reference>
<dbReference type="Proteomes" id="UP001344447">
    <property type="component" value="Unassembled WGS sequence"/>
</dbReference>
<name>A0AAN7TPS7_9MYCE</name>
<organism evidence="3 4">
    <name type="scientific">Dictyostelium firmibasis</name>
    <dbReference type="NCBI Taxonomy" id="79012"/>
    <lineage>
        <taxon>Eukaryota</taxon>
        <taxon>Amoebozoa</taxon>
        <taxon>Evosea</taxon>
        <taxon>Eumycetozoa</taxon>
        <taxon>Dictyostelia</taxon>
        <taxon>Dictyosteliales</taxon>
        <taxon>Dictyosteliaceae</taxon>
        <taxon>Dictyostelium</taxon>
    </lineage>
</organism>
<keyword evidence="2" id="KW-0081">Bacteriolytic enzyme</keyword>
<comment type="caution">
    <text evidence="3">The sequence shown here is derived from an EMBL/GenBank/DDBJ whole genome shotgun (WGS) entry which is preliminary data.</text>
</comment>
<dbReference type="GO" id="GO:0031640">
    <property type="term" value="P:killing of cells of another organism"/>
    <property type="evidence" value="ECO:0007669"/>
    <property type="project" value="UniProtKB-KW"/>
</dbReference>
<protein>
    <recommendedName>
        <fullName evidence="5">Lysozyme</fullName>
    </recommendedName>
</protein>
<dbReference type="InterPro" id="IPR052619">
    <property type="entry name" value="Phage_lysozyme-like"/>
</dbReference>
<dbReference type="InterPro" id="IPR002196">
    <property type="entry name" value="Glyco_hydro_24"/>
</dbReference>
<keyword evidence="4" id="KW-1185">Reference proteome</keyword>
<dbReference type="SUPFAM" id="SSF53955">
    <property type="entry name" value="Lysozyme-like"/>
    <property type="match status" value="1"/>
</dbReference>
<proteinExistence type="predicted"/>
<dbReference type="GO" id="GO:0042742">
    <property type="term" value="P:defense response to bacterium"/>
    <property type="evidence" value="ECO:0007669"/>
    <property type="project" value="UniProtKB-KW"/>
</dbReference>
<dbReference type="GO" id="GO:0009253">
    <property type="term" value="P:peptidoglycan catabolic process"/>
    <property type="evidence" value="ECO:0007669"/>
    <property type="project" value="InterPro"/>
</dbReference>
<dbReference type="GO" id="GO:0016998">
    <property type="term" value="P:cell wall macromolecule catabolic process"/>
    <property type="evidence" value="ECO:0007669"/>
    <property type="project" value="InterPro"/>
</dbReference>
<dbReference type="PANTHER" id="PTHR37406:SF1">
    <property type="entry name" value="T4-TYPE LYSOZYME 1-RELATED"/>
    <property type="match status" value="1"/>
</dbReference>
<dbReference type="Pfam" id="PF00959">
    <property type="entry name" value="Phage_lysozyme"/>
    <property type="match status" value="1"/>
</dbReference>
<evidence type="ECO:0000313" key="4">
    <source>
        <dbReference type="Proteomes" id="UP001344447"/>
    </source>
</evidence>
<dbReference type="PRINTS" id="PR00684">
    <property type="entry name" value="T4LYSOZYME"/>
</dbReference>
<sequence length="171" mass="19475">MVTLYEMLKYDEGEKLTMYTDTRGLYTIGVGHLITKKKDKKEAIEALEEQIGHKVKLDKNGDPEIEKSVSESLFQKDISETISSIEKNSTLSDIYKNLDSNRKMALENMVFQLGANGVSNFKKSLNLIKEKKWSDAATELKNSTWHSQTPNRSDRVVSVFETGTLDSYQKK</sequence>
<accession>A0AAN7TPS7</accession>
<dbReference type="AlphaFoldDB" id="A0AAN7TPS7"/>
<dbReference type="GO" id="GO:0003796">
    <property type="term" value="F:lysozyme activity"/>
    <property type="evidence" value="ECO:0007669"/>
    <property type="project" value="InterPro"/>
</dbReference>
<dbReference type="PANTHER" id="PTHR37406">
    <property type="entry name" value="T4-TYPE LYSOZYME 1-RELATED"/>
    <property type="match status" value="1"/>
</dbReference>
<evidence type="ECO:0000256" key="1">
    <source>
        <dbReference type="ARBA" id="ARBA00022529"/>
    </source>
</evidence>
<dbReference type="Gene3D" id="1.10.530.40">
    <property type="match status" value="1"/>
</dbReference>
<dbReference type="EMBL" id="JAVFKY010000004">
    <property type="protein sequence ID" value="KAK5576984.1"/>
    <property type="molecule type" value="Genomic_DNA"/>
</dbReference>
<evidence type="ECO:0008006" key="5">
    <source>
        <dbReference type="Google" id="ProtNLM"/>
    </source>
</evidence>
<dbReference type="InterPro" id="IPR023346">
    <property type="entry name" value="Lysozyme-like_dom_sf"/>
</dbReference>
<evidence type="ECO:0000313" key="3">
    <source>
        <dbReference type="EMBL" id="KAK5576984.1"/>
    </source>
</evidence>
<dbReference type="InterPro" id="IPR001165">
    <property type="entry name" value="T4-type_lysozyme"/>
</dbReference>
<gene>
    <name evidence="3" type="ORF">RB653_001921</name>
</gene>
<dbReference type="CDD" id="cd00735">
    <property type="entry name" value="T4-like_lys"/>
    <property type="match status" value="1"/>
</dbReference>
<dbReference type="InterPro" id="IPR023347">
    <property type="entry name" value="Lysozyme_dom_sf"/>
</dbReference>
<keyword evidence="1" id="KW-0929">Antimicrobial</keyword>